<dbReference type="Proteomes" id="UP000642553">
    <property type="component" value="Chromosome"/>
</dbReference>
<name>A0AAE6W2U7_9BACT</name>
<gene>
    <name evidence="1" type="ORF">DMI76_12070</name>
</gene>
<dbReference type="AlphaFoldDB" id="A0AAE6W2U7"/>
<protein>
    <submittedName>
        <fullName evidence="1">Uncharacterized protein</fullName>
    </submittedName>
</protein>
<sequence>MRRYWGLLGFIRGKNDAAGVRDCSIPGRYGRAGESLRVLLFNFHKINQAKKKVKSDFSSMFPAGNAGAFFLPEPCVRTVLRAAWRPAFPQRWMPCTFFMVKGMELLVCKKHAV</sequence>
<reference evidence="1" key="1">
    <citation type="submission" date="2018-05" db="EMBL/GenBank/DDBJ databases">
        <title>Complete genome sequnece of Akkermansia muciniphila EB-AMDK-40.</title>
        <authorList>
            <person name="Nam Y.-D."/>
            <person name="Chung W.-H."/>
            <person name="Park Y.S."/>
            <person name="Kang J."/>
        </authorList>
    </citation>
    <scope>NUCLEOTIDE SEQUENCE</scope>
    <source>
        <strain evidence="1">EB-AMDK-40</strain>
    </source>
</reference>
<dbReference type="EMBL" id="CP029701">
    <property type="protein sequence ID" value="QHV64048.1"/>
    <property type="molecule type" value="Genomic_DNA"/>
</dbReference>
<evidence type="ECO:0000313" key="1">
    <source>
        <dbReference type="EMBL" id="QHV64048.1"/>
    </source>
</evidence>
<evidence type="ECO:0000313" key="2">
    <source>
        <dbReference type="Proteomes" id="UP000642553"/>
    </source>
</evidence>
<organism evidence="1 2">
    <name type="scientific">Akkermansia massiliensis</name>
    <dbReference type="NCBI Taxonomy" id="2927224"/>
    <lineage>
        <taxon>Bacteria</taxon>
        <taxon>Pseudomonadati</taxon>
        <taxon>Verrucomicrobiota</taxon>
        <taxon>Verrucomicrobiia</taxon>
        <taxon>Verrucomicrobiales</taxon>
        <taxon>Akkermansiaceae</taxon>
        <taxon>Akkermansia</taxon>
    </lineage>
</organism>
<proteinExistence type="predicted"/>
<accession>A0AAE6W2U7</accession>